<dbReference type="OrthoDB" id="73875at2759"/>
<proteinExistence type="predicted"/>
<gene>
    <name evidence="1" type="ORF">BKA67DRAFT_532261</name>
</gene>
<keyword evidence="2" id="KW-1185">Reference proteome</keyword>
<accession>A0A9P8URB1</accession>
<sequence length="118" mass="12703">MIFATALSRPGRLCQPNSSSPTNVECHEALVGVISNPGGYHTNLTGASAGERRGVFNLPCRLPLGRGPGQADPLEFFFANKDMLDIYQGVISRFGSSDQMAATGTITCEGKKVQWWID</sequence>
<protein>
    <submittedName>
        <fullName evidence="1">Uncharacterized protein</fullName>
    </submittedName>
</protein>
<name>A0A9P8URB1_9PEZI</name>
<dbReference type="Proteomes" id="UP000758603">
    <property type="component" value="Unassembled WGS sequence"/>
</dbReference>
<dbReference type="EMBL" id="JAGPXC010000002">
    <property type="protein sequence ID" value="KAH6657027.1"/>
    <property type="molecule type" value="Genomic_DNA"/>
</dbReference>
<evidence type="ECO:0000313" key="1">
    <source>
        <dbReference type="EMBL" id="KAH6657027.1"/>
    </source>
</evidence>
<organism evidence="1 2">
    <name type="scientific">Truncatella angustata</name>
    <dbReference type="NCBI Taxonomy" id="152316"/>
    <lineage>
        <taxon>Eukaryota</taxon>
        <taxon>Fungi</taxon>
        <taxon>Dikarya</taxon>
        <taxon>Ascomycota</taxon>
        <taxon>Pezizomycotina</taxon>
        <taxon>Sordariomycetes</taxon>
        <taxon>Xylariomycetidae</taxon>
        <taxon>Amphisphaeriales</taxon>
        <taxon>Sporocadaceae</taxon>
        <taxon>Truncatella</taxon>
    </lineage>
</organism>
<comment type="caution">
    <text evidence="1">The sequence shown here is derived from an EMBL/GenBank/DDBJ whole genome shotgun (WGS) entry which is preliminary data.</text>
</comment>
<dbReference type="AlphaFoldDB" id="A0A9P8URB1"/>
<reference evidence="1" key="1">
    <citation type="journal article" date="2021" name="Nat. Commun.">
        <title>Genetic determinants of endophytism in the Arabidopsis root mycobiome.</title>
        <authorList>
            <person name="Mesny F."/>
            <person name="Miyauchi S."/>
            <person name="Thiergart T."/>
            <person name="Pickel B."/>
            <person name="Atanasova L."/>
            <person name="Karlsson M."/>
            <person name="Huettel B."/>
            <person name="Barry K.W."/>
            <person name="Haridas S."/>
            <person name="Chen C."/>
            <person name="Bauer D."/>
            <person name="Andreopoulos W."/>
            <person name="Pangilinan J."/>
            <person name="LaButti K."/>
            <person name="Riley R."/>
            <person name="Lipzen A."/>
            <person name="Clum A."/>
            <person name="Drula E."/>
            <person name="Henrissat B."/>
            <person name="Kohler A."/>
            <person name="Grigoriev I.V."/>
            <person name="Martin F.M."/>
            <person name="Hacquard S."/>
        </authorList>
    </citation>
    <scope>NUCLEOTIDE SEQUENCE</scope>
    <source>
        <strain evidence="1">MPI-SDFR-AT-0073</strain>
    </source>
</reference>
<dbReference type="RefSeq" id="XP_045961261.1">
    <property type="nucleotide sequence ID" value="XM_046099503.1"/>
</dbReference>
<dbReference type="GeneID" id="70128395"/>
<evidence type="ECO:0000313" key="2">
    <source>
        <dbReference type="Proteomes" id="UP000758603"/>
    </source>
</evidence>